<protein>
    <recommendedName>
        <fullName evidence="9">Vascular endothelial growth factor heparin-binding domain-containing protein</fullName>
    </recommendedName>
</protein>
<dbReference type="GO" id="GO:0042056">
    <property type="term" value="F:chemoattractant activity"/>
    <property type="evidence" value="ECO:0007669"/>
    <property type="project" value="TreeGrafter"/>
</dbReference>
<keyword evidence="2" id="KW-0217">Developmental protein</keyword>
<reference evidence="10 11" key="1">
    <citation type="journal article" date="2018" name="Proc. R. Soc. B">
        <title>A non-coding region near Follistatin controls head colour polymorphism in the Gouldian finch.</title>
        <authorList>
            <person name="Toomey M.B."/>
            <person name="Marques C.I."/>
            <person name="Andrade P."/>
            <person name="Araujo P.M."/>
            <person name="Sabatino S."/>
            <person name="Gazda M.A."/>
            <person name="Afonso S."/>
            <person name="Lopes R.J."/>
            <person name="Corbo J.C."/>
            <person name="Carneiro M."/>
        </authorList>
    </citation>
    <scope>NUCLEOTIDE SEQUENCE [LARGE SCALE GENOMIC DNA]</scope>
    <source>
        <strain evidence="10">Red01</strain>
        <tissue evidence="10">Muscle</tissue>
    </source>
</reference>
<keyword evidence="6" id="KW-1015">Disulfide bond</keyword>
<comment type="caution">
    <text evidence="10">The sequence shown here is derived from an EMBL/GenBank/DDBJ whole genome shotgun (WGS) entry which is preliminary data.</text>
</comment>
<dbReference type="GO" id="GO:0051781">
    <property type="term" value="P:positive regulation of cell division"/>
    <property type="evidence" value="ECO:0007669"/>
    <property type="project" value="UniProtKB-KW"/>
</dbReference>
<keyword evidence="3" id="KW-0037">Angiogenesis</keyword>
<dbReference type="AlphaFoldDB" id="A0A3L8SRA0"/>
<dbReference type="InterPro" id="IPR036841">
    <property type="entry name" value="VEGF_C_sf"/>
</dbReference>
<organism evidence="10 11">
    <name type="scientific">Chloebia gouldiae</name>
    <name type="common">Gouldian finch</name>
    <name type="synonym">Erythrura gouldiae</name>
    <dbReference type="NCBI Taxonomy" id="44316"/>
    <lineage>
        <taxon>Eukaryota</taxon>
        <taxon>Metazoa</taxon>
        <taxon>Chordata</taxon>
        <taxon>Craniata</taxon>
        <taxon>Vertebrata</taxon>
        <taxon>Euteleostomi</taxon>
        <taxon>Archelosauria</taxon>
        <taxon>Archosauria</taxon>
        <taxon>Dinosauria</taxon>
        <taxon>Saurischia</taxon>
        <taxon>Theropoda</taxon>
        <taxon>Coelurosauria</taxon>
        <taxon>Aves</taxon>
        <taxon>Neognathae</taxon>
        <taxon>Neoaves</taxon>
        <taxon>Telluraves</taxon>
        <taxon>Australaves</taxon>
        <taxon>Passeriformes</taxon>
        <taxon>Passeroidea</taxon>
        <taxon>Passeridae</taxon>
        <taxon>Chloebia</taxon>
    </lineage>
</organism>
<keyword evidence="7" id="KW-0325">Glycoprotein</keyword>
<keyword evidence="5" id="KW-0339">Growth factor</keyword>
<feature type="domain" description="Vascular endothelial growth factor heparin-binding" evidence="9">
    <location>
        <begin position="97"/>
        <end position="148"/>
    </location>
</feature>
<evidence type="ECO:0000256" key="5">
    <source>
        <dbReference type="ARBA" id="ARBA00023030"/>
    </source>
</evidence>
<dbReference type="GO" id="GO:0048010">
    <property type="term" value="P:vascular endothelial growth factor receptor signaling pathway"/>
    <property type="evidence" value="ECO:0007669"/>
    <property type="project" value="TreeGrafter"/>
</dbReference>
<dbReference type="GO" id="GO:0008201">
    <property type="term" value="F:heparin binding"/>
    <property type="evidence" value="ECO:0007669"/>
    <property type="project" value="InterPro"/>
</dbReference>
<dbReference type="EMBL" id="QUSF01000008">
    <property type="protein sequence ID" value="RLW06943.1"/>
    <property type="molecule type" value="Genomic_DNA"/>
</dbReference>
<keyword evidence="11" id="KW-1185">Reference proteome</keyword>
<dbReference type="PANTHER" id="PTHR12025">
    <property type="entry name" value="VASCULAR ENDOTHELIAL GROWTH FACTOR"/>
    <property type="match status" value="1"/>
</dbReference>
<evidence type="ECO:0000256" key="8">
    <source>
        <dbReference type="ARBA" id="ARBA00023246"/>
    </source>
</evidence>
<evidence type="ECO:0000256" key="1">
    <source>
        <dbReference type="ARBA" id="ARBA00006686"/>
    </source>
</evidence>
<dbReference type="GO" id="GO:0001666">
    <property type="term" value="P:response to hypoxia"/>
    <property type="evidence" value="ECO:0007669"/>
    <property type="project" value="TreeGrafter"/>
</dbReference>
<dbReference type="InterPro" id="IPR027928">
    <property type="entry name" value="VEGF_C"/>
</dbReference>
<accession>A0A3L8SRA0</accession>
<dbReference type="GO" id="GO:0045766">
    <property type="term" value="P:positive regulation of angiogenesis"/>
    <property type="evidence" value="ECO:0007669"/>
    <property type="project" value="TreeGrafter"/>
</dbReference>
<evidence type="ECO:0000313" key="10">
    <source>
        <dbReference type="EMBL" id="RLW06943.1"/>
    </source>
</evidence>
<dbReference type="SMR" id="A0A3L8SRA0"/>
<keyword evidence="8" id="KW-0497">Mitogen</keyword>
<dbReference type="GO" id="GO:0008083">
    <property type="term" value="F:growth factor activity"/>
    <property type="evidence" value="ECO:0007669"/>
    <property type="project" value="UniProtKB-KW"/>
</dbReference>
<keyword evidence="4" id="KW-0221">Differentiation</keyword>
<evidence type="ECO:0000256" key="7">
    <source>
        <dbReference type="ARBA" id="ARBA00023180"/>
    </source>
</evidence>
<evidence type="ECO:0000259" key="9">
    <source>
        <dbReference type="Pfam" id="PF14554"/>
    </source>
</evidence>
<dbReference type="GO" id="GO:0060754">
    <property type="term" value="P:positive regulation of mast cell chemotaxis"/>
    <property type="evidence" value="ECO:0007669"/>
    <property type="project" value="TreeGrafter"/>
</dbReference>
<evidence type="ECO:0000256" key="2">
    <source>
        <dbReference type="ARBA" id="ARBA00022473"/>
    </source>
</evidence>
<evidence type="ECO:0000256" key="4">
    <source>
        <dbReference type="ARBA" id="ARBA00022782"/>
    </source>
</evidence>
<dbReference type="GO" id="GO:0005172">
    <property type="term" value="F:vascular endothelial growth factor receptor binding"/>
    <property type="evidence" value="ECO:0007669"/>
    <property type="project" value="TreeGrafter"/>
</dbReference>
<dbReference type="InterPro" id="IPR050507">
    <property type="entry name" value="PDGF/VEGF_growth_factor"/>
</dbReference>
<gene>
    <name evidence="10" type="ORF">DV515_00004314</name>
</gene>
<dbReference type="SUPFAM" id="SSF57593">
    <property type="entry name" value="Heparin-binding domain from vascular endothelial growth factor"/>
    <property type="match status" value="1"/>
</dbReference>
<dbReference type="GO" id="GO:0005615">
    <property type="term" value="C:extracellular space"/>
    <property type="evidence" value="ECO:0007669"/>
    <property type="project" value="TreeGrafter"/>
</dbReference>
<dbReference type="GO" id="GO:0001938">
    <property type="term" value="P:positive regulation of endothelial cell proliferation"/>
    <property type="evidence" value="ECO:0007669"/>
    <property type="project" value="TreeGrafter"/>
</dbReference>
<comment type="similarity">
    <text evidence="1">Belongs to the PDGF/VEGF growth factor family.</text>
</comment>
<proteinExistence type="inferred from homology"/>
<dbReference type="GO" id="GO:0050930">
    <property type="term" value="P:induction of positive chemotaxis"/>
    <property type="evidence" value="ECO:0007669"/>
    <property type="project" value="TreeGrafter"/>
</dbReference>
<dbReference type="Proteomes" id="UP000276834">
    <property type="component" value="Unassembled WGS sequence"/>
</dbReference>
<evidence type="ECO:0000256" key="3">
    <source>
        <dbReference type="ARBA" id="ARBA00022657"/>
    </source>
</evidence>
<dbReference type="FunFam" id="2.10.160.10:FF:000001">
    <property type="entry name" value="Vascular endothelial growth factor A"/>
    <property type="match status" value="1"/>
</dbReference>
<name>A0A3L8SRA0_CHLGU</name>
<evidence type="ECO:0000313" key="11">
    <source>
        <dbReference type="Proteomes" id="UP000276834"/>
    </source>
</evidence>
<dbReference type="GO" id="GO:0038084">
    <property type="term" value="P:vascular endothelial growth factor signaling pathway"/>
    <property type="evidence" value="ECO:0007669"/>
    <property type="project" value="TreeGrafter"/>
</dbReference>
<sequence length="188" mass="20737">MCVCECACAHVRVCLVESQVKRRGGTAESQRGGAGNPRPVFFLCANAKGCCPGAVEVLLENPSAHGSPVGSMGAVGGGKGIALMFRVLHVYFLSAEALHCEPCSERRKHLFVQDPQTCKCSCKFTDSRCKSRQLELNERTCRMKHTKRKREKEKEGGSLLPADFWHQCYLITSFLCPTWAREQSGRLG</sequence>
<dbReference type="Gene3D" id="2.10.160.10">
    <property type="entry name" value="Vascular endothelial growth factor, heparin-binding domain"/>
    <property type="match status" value="1"/>
</dbReference>
<dbReference type="OrthoDB" id="6370328at2759"/>
<evidence type="ECO:0000256" key="6">
    <source>
        <dbReference type="ARBA" id="ARBA00023157"/>
    </source>
</evidence>
<dbReference type="GO" id="GO:0002040">
    <property type="term" value="P:sprouting angiogenesis"/>
    <property type="evidence" value="ECO:0007669"/>
    <property type="project" value="TreeGrafter"/>
</dbReference>
<dbReference type="GO" id="GO:0030154">
    <property type="term" value="P:cell differentiation"/>
    <property type="evidence" value="ECO:0007669"/>
    <property type="project" value="UniProtKB-KW"/>
</dbReference>
<dbReference type="Pfam" id="PF14554">
    <property type="entry name" value="VEGF_C"/>
    <property type="match status" value="1"/>
</dbReference>
<dbReference type="PANTHER" id="PTHR12025:SF5">
    <property type="entry name" value="VASCULAR ENDOTHELIAL GROWTH FACTOR A, LONG FORM"/>
    <property type="match status" value="1"/>
</dbReference>